<evidence type="ECO:0000256" key="1">
    <source>
        <dbReference type="ARBA" id="ARBA00004651"/>
    </source>
</evidence>
<comment type="subcellular location">
    <subcellularLocation>
        <location evidence="1 9">Cell membrane</location>
        <topology evidence="1">Multi-pass membrane protein</topology>
    </subcellularLocation>
    <subcellularLocation>
        <location evidence="9">Bacterial flagellum basal body</location>
    </subcellularLocation>
</comment>
<organism evidence="10 11">
    <name type="scientific">Sediminicurvatus halobius</name>
    <dbReference type="NCBI Taxonomy" id="2182432"/>
    <lineage>
        <taxon>Bacteria</taxon>
        <taxon>Pseudomonadati</taxon>
        <taxon>Pseudomonadota</taxon>
        <taxon>Gammaproteobacteria</taxon>
        <taxon>Chromatiales</taxon>
        <taxon>Ectothiorhodospiraceae</taxon>
        <taxon>Sediminicurvatus</taxon>
    </lineage>
</organism>
<dbReference type="PANTHER" id="PTHR34040:SF2">
    <property type="entry name" value="FLAGELLAR BIOSYNTHETIC PROTEIN FLIQ"/>
    <property type="match status" value="1"/>
</dbReference>
<comment type="function">
    <text evidence="9">Role in flagellar biosynthesis.</text>
</comment>
<comment type="similarity">
    <text evidence="2 9">Belongs to the FliQ/MopD/SpaQ family.</text>
</comment>
<evidence type="ECO:0000256" key="5">
    <source>
        <dbReference type="ARBA" id="ARBA00022692"/>
    </source>
</evidence>
<proteinExistence type="inferred from homology"/>
<dbReference type="RefSeq" id="WP_109677720.1">
    <property type="nucleotide sequence ID" value="NZ_CP086615.1"/>
</dbReference>
<keyword evidence="4 9" id="KW-1003">Cell membrane</keyword>
<evidence type="ECO:0000256" key="8">
    <source>
        <dbReference type="ARBA" id="ARBA00023143"/>
    </source>
</evidence>
<sequence>MSPEFAIELGQEALTVAVLIAAPILLSALAAGLLIGMFQAATQINEQTLSFVPKLGVMVVTLFVGAPWMLNVLLDFTEGLMANIPAFIGQ</sequence>
<evidence type="ECO:0000256" key="4">
    <source>
        <dbReference type="ARBA" id="ARBA00022475"/>
    </source>
</evidence>
<keyword evidence="11" id="KW-1185">Reference proteome</keyword>
<protein>
    <recommendedName>
        <fullName evidence="3 9">Flagellar biosynthetic protein FliQ</fullName>
    </recommendedName>
</protein>
<evidence type="ECO:0000256" key="6">
    <source>
        <dbReference type="ARBA" id="ARBA00022989"/>
    </source>
</evidence>
<evidence type="ECO:0000256" key="2">
    <source>
        <dbReference type="ARBA" id="ARBA00006156"/>
    </source>
</evidence>
<gene>
    <name evidence="9 10" type="primary">fliQ</name>
    <name evidence="10" type="ORF">DEM34_07195</name>
</gene>
<evidence type="ECO:0000256" key="7">
    <source>
        <dbReference type="ARBA" id="ARBA00023136"/>
    </source>
</evidence>
<dbReference type="PANTHER" id="PTHR34040">
    <property type="entry name" value="FLAGELLAR BIOSYNTHETIC PROTEIN FLIQ"/>
    <property type="match status" value="1"/>
</dbReference>
<dbReference type="EMBL" id="QFFI01000009">
    <property type="protein sequence ID" value="PWG63658.1"/>
    <property type="molecule type" value="Genomic_DNA"/>
</dbReference>
<dbReference type="NCBIfam" id="TIGR01402">
    <property type="entry name" value="fliQ"/>
    <property type="match status" value="1"/>
</dbReference>
<dbReference type="InterPro" id="IPR006305">
    <property type="entry name" value="FliQ"/>
</dbReference>
<dbReference type="AlphaFoldDB" id="A0A2U2N3P8"/>
<dbReference type="PRINTS" id="PR00952">
    <property type="entry name" value="TYPE3IMQPROT"/>
</dbReference>
<keyword evidence="8 9" id="KW-0975">Bacterial flagellum</keyword>
<accession>A0A2U2N3P8</accession>
<keyword evidence="6 9" id="KW-1133">Transmembrane helix</keyword>
<keyword evidence="10" id="KW-0969">Cilium</keyword>
<reference evidence="10 11" key="1">
    <citation type="submission" date="2018-05" db="EMBL/GenBank/DDBJ databases">
        <title>Spiribacter halobius sp. nov., a moderately halophilic bacterium isolated from marine solar saltern.</title>
        <authorList>
            <person name="Zheng W.-S."/>
            <person name="Lu D.-C."/>
            <person name="Du Z.-J."/>
        </authorList>
    </citation>
    <scope>NUCLEOTIDE SEQUENCE [LARGE SCALE GENOMIC DNA]</scope>
    <source>
        <strain evidence="10 11">E85</strain>
    </source>
</reference>
<dbReference type="GO" id="GO:0009306">
    <property type="term" value="P:protein secretion"/>
    <property type="evidence" value="ECO:0007669"/>
    <property type="project" value="InterPro"/>
</dbReference>
<evidence type="ECO:0000256" key="3">
    <source>
        <dbReference type="ARBA" id="ARBA00021718"/>
    </source>
</evidence>
<name>A0A2U2N3P8_9GAMM</name>
<evidence type="ECO:0000313" key="10">
    <source>
        <dbReference type="EMBL" id="PWG63658.1"/>
    </source>
</evidence>
<dbReference type="Pfam" id="PF01313">
    <property type="entry name" value="Bac_export_3"/>
    <property type="match status" value="1"/>
</dbReference>
<dbReference type="Proteomes" id="UP000245474">
    <property type="component" value="Unassembled WGS sequence"/>
</dbReference>
<feature type="transmembrane region" description="Helical" evidence="9">
    <location>
        <begin position="55"/>
        <end position="74"/>
    </location>
</feature>
<dbReference type="GO" id="GO:0044780">
    <property type="term" value="P:bacterial-type flagellum assembly"/>
    <property type="evidence" value="ECO:0007669"/>
    <property type="project" value="InterPro"/>
</dbReference>
<feature type="transmembrane region" description="Helical" evidence="9">
    <location>
        <begin position="12"/>
        <end position="35"/>
    </location>
</feature>
<keyword evidence="10" id="KW-0966">Cell projection</keyword>
<dbReference type="InterPro" id="IPR002191">
    <property type="entry name" value="Bac_export_3"/>
</dbReference>
<evidence type="ECO:0000256" key="9">
    <source>
        <dbReference type="RuleBase" id="RU364090"/>
    </source>
</evidence>
<dbReference type="GO" id="GO:0005886">
    <property type="term" value="C:plasma membrane"/>
    <property type="evidence" value="ECO:0007669"/>
    <property type="project" value="UniProtKB-SubCell"/>
</dbReference>
<keyword evidence="5 9" id="KW-0812">Transmembrane</keyword>
<dbReference type="GO" id="GO:0009425">
    <property type="term" value="C:bacterial-type flagellum basal body"/>
    <property type="evidence" value="ECO:0007669"/>
    <property type="project" value="UniProtKB-SubCell"/>
</dbReference>
<dbReference type="OrthoDB" id="9806440at2"/>
<keyword evidence="7 9" id="KW-0472">Membrane</keyword>
<keyword evidence="10" id="KW-0282">Flagellum</keyword>
<evidence type="ECO:0000313" key="11">
    <source>
        <dbReference type="Proteomes" id="UP000245474"/>
    </source>
</evidence>
<dbReference type="PIRSF" id="PIRSF004669">
    <property type="entry name" value="FliQ"/>
    <property type="match status" value="1"/>
</dbReference>
<comment type="caution">
    <text evidence="10">The sequence shown here is derived from an EMBL/GenBank/DDBJ whole genome shotgun (WGS) entry which is preliminary data.</text>
</comment>